<dbReference type="InterPro" id="IPR007312">
    <property type="entry name" value="Phosphoesterase"/>
</dbReference>
<evidence type="ECO:0000313" key="3">
    <source>
        <dbReference type="EMBL" id="GAA2228422.1"/>
    </source>
</evidence>
<keyword evidence="4" id="KW-1185">Reference proteome</keyword>
<evidence type="ECO:0000313" key="4">
    <source>
        <dbReference type="Proteomes" id="UP001500305"/>
    </source>
</evidence>
<evidence type="ECO:0000256" key="2">
    <source>
        <dbReference type="ARBA" id="ARBA00023026"/>
    </source>
</evidence>
<dbReference type="Pfam" id="PF04185">
    <property type="entry name" value="Phosphoesterase"/>
    <property type="match status" value="1"/>
</dbReference>
<dbReference type="PANTHER" id="PTHR31956">
    <property type="entry name" value="NON-SPECIFIC PHOSPHOLIPASE C4-RELATED"/>
    <property type="match status" value="1"/>
</dbReference>
<dbReference type="Proteomes" id="UP001500305">
    <property type="component" value="Unassembled WGS sequence"/>
</dbReference>
<organism evidence="3 4">
    <name type="scientific">Kitasatospora cystarginea</name>
    <dbReference type="NCBI Taxonomy" id="58350"/>
    <lineage>
        <taxon>Bacteria</taxon>
        <taxon>Bacillati</taxon>
        <taxon>Actinomycetota</taxon>
        <taxon>Actinomycetes</taxon>
        <taxon>Kitasatosporales</taxon>
        <taxon>Streptomycetaceae</taxon>
        <taxon>Kitasatospora</taxon>
    </lineage>
</organism>
<dbReference type="InterPro" id="IPR017850">
    <property type="entry name" value="Alkaline_phosphatase_core_sf"/>
</dbReference>
<proteinExistence type="predicted"/>
<comment type="caution">
    <text evidence="3">The sequence shown here is derived from an EMBL/GenBank/DDBJ whole genome shotgun (WGS) entry which is preliminary data.</text>
</comment>
<dbReference type="Gene3D" id="3.40.720.10">
    <property type="entry name" value="Alkaline Phosphatase, subunit A"/>
    <property type="match status" value="2"/>
</dbReference>
<accession>A0ABN3DE23</accession>
<evidence type="ECO:0000256" key="1">
    <source>
        <dbReference type="ARBA" id="ARBA00022801"/>
    </source>
</evidence>
<keyword evidence="1" id="KW-0378">Hydrolase</keyword>
<dbReference type="RefSeq" id="WP_344634516.1">
    <property type="nucleotide sequence ID" value="NZ_BAAATR010000002.1"/>
</dbReference>
<protein>
    <submittedName>
        <fullName evidence="3">Alkaline phosphatase family protein</fullName>
    </submittedName>
</protein>
<gene>
    <name evidence="3" type="ORF">GCM10010430_05130</name>
</gene>
<sequence>MSDGDPLSGVDHLVVLMLENRSFDHMLGFLYPNNVSDAGQEYAGLTGDESNPDKGGQAVKVRRIEPTDRHPYFMPGANPGEGYRPTNAQLFGSLTPPTPPVATMQGFVTNFADTLVLRKQNPHQTVLPGTVADDIMACFAPETLPVLSALARGYAVCDHWFGSVPTETMPNRAFACAATSQGHLDDHTHSFTCPSIFGLLSKHQVTWRVYGYQDPPLTSGNFPDIHSASADHFGVFTDFQTDARTGKLPAFSFLEPSWQAAGNSQHPVLDVALGEQLIQQVYQTLRGGPGWNRTLFVLTYDEHGGCYDHVPPPACAPPADGTAGEFGFGFDRFGVRVPTVLVSPLIARGTVFRAPGGATPLDHTSILRTLEQRWSLPSLTARDAAASDVSAVLTLGTPRTDDVLAGVTAPAAAAVNPAAGEVTHLQQVYADLVARRMIPGQAAALDHSPPTQFTPQAYADFIQTRLQGVPVHGGQDPARGG</sequence>
<reference evidence="3 4" key="1">
    <citation type="journal article" date="2019" name="Int. J. Syst. Evol. Microbiol.">
        <title>The Global Catalogue of Microorganisms (GCM) 10K type strain sequencing project: providing services to taxonomists for standard genome sequencing and annotation.</title>
        <authorList>
            <consortium name="The Broad Institute Genomics Platform"/>
            <consortium name="The Broad Institute Genome Sequencing Center for Infectious Disease"/>
            <person name="Wu L."/>
            <person name="Ma J."/>
        </authorList>
    </citation>
    <scope>NUCLEOTIDE SEQUENCE [LARGE SCALE GENOMIC DNA]</scope>
    <source>
        <strain evidence="3 4">JCM 7356</strain>
    </source>
</reference>
<dbReference type="EMBL" id="BAAATR010000002">
    <property type="protein sequence ID" value="GAA2228422.1"/>
    <property type="molecule type" value="Genomic_DNA"/>
</dbReference>
<name>A0ABN3DE23_9ACTN</name>
<dbReference type="PANTHER" id="PTHR31956:SF1">
    <property type="entry name" value="NON-SPECIFIC PHOSPHOLIPASE C1"/>
    <property type="match status" value="1"/>
</dbReference>
<keyword evidence="2" id="KW-0843">Virulence</keyword>